<feature type="transmembrane region" description="Helical" evidence="5">
    <location>
        <begin position="143"/>
        <end position="161"/>
    </location>
</feature>
<dbReference type="PANTHER" id="PTHR46709">
    <property type="entry name" value="PROTEIN CBG23488-RELATED"/>
    <property type="match status" value="1"/>
</dbReference>
<comment type="subcellular location">
    <subcellularLocation>
        <location evidence="1">Membrane</location>
    </subcellularLocation>
</comment>
<accession>A0A0N4UFS1</accession>
<reference evidence="7 9" key="2">
    <citation type="submission" date="2018-11" db="EMBL/GenBank/DDBJ databases">
        <authorList>
            <consortium name="Pathogen Informatics"/>
        </authorList>
    </citation>
    <scope>NUCLEOTIDE SEQUENCE [LARGE SCALE GENOMIC DNA]</scope>
</reference>
<dbReference type="AlphaFoldDB" id="A0A0N4UFS1"/>
<dbReference type="Pfam" id="PF00001">
    <property type="entry name" value="7tm_1"/>
    <property type="match status" value="1"/>
</dbReference>
<feature type="domain" description="G-protein coupled receptors family 1 profile" evidence="6">
    <location>
        <begin position="38"/>
        <end position="309"/>
    </location>
</feature>
<dbReference type="CDD" id="cd14978">
    <property type="entry name" value="7tmA_FMRFamide_R-like"/>
    <property type="match status" value="1"/>
</dbReference>
<dbReference type="Proteomes" id="UP000038040">
    <property type="component" value="Unplaced"/>
</dbReference>
<feature type="transmembrane region" description="Helical" evidence="5">
    <location>
        <begin position="293"/>
        <end position="311"/>
    </location>
</feature>
<feature type="transmembrane region" description="Helical" evidence="5">
    <location>
        <begin position="196"/>
        <end position="216"/>
    </location>
</feature>
<dbReference type="PROSITE" id="PS50262">
    <property type="entry name" value="G_PROTEIN_RECEP_F1_2"/>
    <property type="match status" value="1"/>
</dbReference>
<dbReference type="Proteomes" id="UP000274756">
    <property type="component" value="Unassembled WGS sequence"/>
</dbReference>
<keyword evidence="3 5" id="KW-1133">Transmembrane helix</keyword>
<feature type="transmembrane region" description="Helical" evidence="5">
    <location>
        <begin position="20"/>
        <end position="45"/>
    </location>
</feature>
<organism evidence="8 10">
    <name type="scientific">Dracunculus medinensis</name>
    <name type="common">Guinea worm</name>
    <dbReference type="NCBI Taxonomy" id="318479"/>
    <lineage>
        <taxon>Eukaryota</taxon>
        <taxon>Metazoa</taxon>
        <taxon>Ecdysozoa</taxon>
        <taxon>Nematoda</taxon>
        <taxon>Chromadorea</taxon>
        <taxon>Rhabditida</taxon>
        <taxon>Spirurina</taxon>
        <taxon>Dracunculoidea</taxon>
        <taxon>Dracunculidae</taxon>
        <taxon>Dracunculus</taxon>
    </lineage>
</organism>
<dbReference type="WBParaSite" id="DME_0000630001-mRNA-1">
    <property type="protein sequence ID" value="DME_0000630001-mRNA-1"/>
    <property type="gene ID" value="DME_0000630001"/>
</dbReference>
<feature type="transmembrane region" description="Helical" evidence="5">
    <location>
        <begin position="103"/>
        <end position="123"/>
    </location>
</feature>
<evidence type="ECO:0000256" key="2">
    <source>
        <dbReference type="ARBA" id="ARBA00022692"/>
    </source>
</evidence>
<evidence type="ECO:0000256" key="3">
    <source>
        <dbReference type="ARBA" id="ARBA00022989"/>
    </source>
</evidence>
<gene>
    <name evidence="7" type="ORF">DME_LOCUS1197</name>
</gene>
<keyword evidence="9" id="KW-1185">Reference proteome</keyword>
<dbReference type="GO" id="GO:0004930">
    <property type="term" value="F:G protein-coupled receptor activity"/>
    <property type="evidence" value="ECO:0007669"/>
    <property type="project" value="InterPro"/>
</dbReference>
<dbReference type="Gene3D" id="1.20.1070.10">
    <property type="entry name" value="Rhodopsin 7-helix transmembrane proteins"/>
    <property type="match status" value="1"/>
</dbReference>
<evidence type="ECO:0000256" key="5">
    <source>
        <dbReference type="SAM" id="Phobius"/>
    </source>
</evidence>
<evidence type="ECO:0000259" key="6">
    <source>
        <dbReference type="PROSITE" id="PS50262"/>
    </source>
</evidence>
<name>A0A0N4UFS1_DRAME</name>
<dbReference type="EMBL" id="UYYG01000015">
    <property type="protein sequence ID" value="VDN51224.1"/>
    <property type="molecule type" value="Genomic_DNA"/>
</dbReference>
<dbReference type="InterPro" id="IPR000276">
    <property type="entry name" value="GPCR_Rhodpsn"/>
</dbReference>
<keyword evidence="2 5" id="KW-0812">Transmembrane</keyword>
<dbReference type="PRINTS" id="PR00237">
    <property type="entry name" value="GPCRRHODOPSN"/>
</dbReference>
<evidence type="ECO:0000313" key="8">
    <source>
        <dbReference type="Proteomes" id="UP000038040"/>
    </source>
</evidence>
<evidence type="ECO:0000313" key="9">
    <source>
        <dbReference type="Proteomes" id="UP000274756"/>
    </source>
</evidence>
<evidence type="ECO:0000256" key="4">
    <source>
        <dbReference type="ARBA" id="ARBA00023136"/>
    </source>
</evidence>
<dbReference type="GO" id="GO:0016020">
    <property type="term" value="C:membrane"/>
    <property type="evidence" value="ECO:0007669"/>
    <property type="project" value="UniProtKB-SubCell"/>
</dbReference>
<sequence>MEDDLWWQEHCSIIPPETLRLILVGCLGSVISLLSMILNSFLFIVLINNSRYWHSHLLYLTFLAFFDVFLSGSYILLFPINLFMDFFESEILAMAWWTYMRPVLALCHVTISTSVLLIVAAAFERYLTISRISFKFRRNHRVIVSAFAFLFALICKAPLYFEVKVVLNGNCTGVTEYSAILAEWADEEPYKTYYRFWFRTVITVFLPFMLLVYCNVRIVHRLREQHLAARLFRFATSEHRSNIRAATRMLVLVSCTYLASNTLNVIISAWEFIDAPSLLTTDMRPFYTYSTDLVSLLTVLSSACRLPIYCAHNRRIRNEV</sequence>
<dbReference type="InterPro" id="IPR017452">
    <property type="entry name" value="GPCR_Rhodpsn_7TM"/>
</dbReference>
<feature type="transmembrane region" description="Helical" evidence="5">
    <location>
        <begin position="249"/>
        <end position="273"/>
    </location>
</feature>
<evidence type="ECO:0000256" key="1">
    <source>
        <dbReference type="ARBA" id="ARBA00004370"/>
    </source>
</evidence>
<feature type="transmembrane region" description="Helical" evidence="5">
    <location>
        <begin position="57"/>
        <end position="83"/>
    </location>
</feature>
<evidence type="ECO:0000313" key="10">
    <source>
        <dbReference type="WBParaSite" id="DME_0000630001-mRNA-1"/>
    </source>
</evidence>
<proteinExistence type="predicted"/>
<dbReference type="SUPFAM" id="SSF81321">
    <property type="entry name" value="Family A G protein-coupled receptor-like"/>
    <property type="match status" value="1"/>
</dbReference>
<protein>
    <submittedName>
        <fullName evidence="10">G_PROTEIN_RECEP_F1_2 domain-containing protein</fullName>
    </submittedName>
</protein>
<dbReference type="PANTHER" id="PTHR46709:SF13">
    <property type="entry name" value="G-PROTEIN COUPLED RECEPTORS FAMILY 1 PROFILE DOMAIN-CONTAINING PROTEIN"/>
    <property type="match status" value="1"/>
</dbReference>
<reference evidence="10" key="1">
    <citation type="submission" date="2017-02" db="UniProtKB">
        <authorList>
            <consortium name="WormBaseParasite"/>
        </authorList>
    </citation>
    <scope>IDENTIFICATION</scope>
</reference>
<keyword evidence="4 5" id="KW-0472">Membrane</keyword>
<evidence type="ECO:0000313" key="7">
    <source>
        <dbReference type="EMBL" id="VDN51224.1"/>
    </source>
</evidence>
<dbReference type="OrthoDB" id="5797958at2759"/>